<comment type="caution">
    <text evidence="1">The sequence shown here is derived from an EMBL/GenBank/DDBJ whole genome shotgun (WGS) entry which is preliminary data.</text>
</comment>
<gene>
    <name evidence="1" type="ORF">PYW08_003359</name>
</gene>
<sequence length="591" mass="68360">MVTKLVHIELVSDLTSSAFIAALRRMAARKGSPKHLYSDNGTNFVGANKILQEEFEQIQDTFDQDFIKEVTSMEIEWHFNAPSWPTAGGLWEAAVKSLKYHLKRVVGDQKLTFEEFSTVLAQLEAILNSRPLCPLTEDPDDFDFLSPSSFINHNQDMTILETETDMRTRWHLTQKIVQDIWKRWHTEYLTQLSARSKWRHSQPNIQLNDIVTINDANLPPGKWAVGRVVQLHPGADGHTRVVTLKTKNGFIKRPVLKLSILPVNDRIEKQESRPKEVKDRKINKKVNHSISTLVMLLLSFMSILTTSHCSYNVTQLKDNQGLYLDKIANMQLIRDEWKIVTYYDMNSFWQGTESCSKYLAYLDQLCNKFKETSHCDIIQVQLQHEFSELQYYNHLLLSQHSSTRRARHLRWRKRGLINGVGYLANSLFGVLDERFADQYKQDIQSIQDNENHFLSLIKQQTTVIEAEYNVLKRNEQAINKQYKMLNSLSIKLDKMENVLLDESKRNRLQNDFSTGAIATSNVIRHLKTIQSSLLDTVTDVYHGRLNFHLLSPEQLKDTLNTISGHLSKDLSLPINNLNQIKSNQIKSNNLL</sequence>
<organism evidence="1 2">
    <name type="scientific">Mythimna loreyi</name>
    <dbReference type="NCBI Taxonomy" id="667449"/>
    <lineage>
        <taxon>Eukaryota</taxon>
        <taxon>Metazoa</taxon>
        <taxon>Ecdysozoa</taxon>
        <taxon>Arthropoda</taxon>
        <taxon>Hexapoda</taxon>
        <taxon>Insecta</taxon>
        <taxon>Pterygota</taxon>
        <taxon>Neoptera</taxon>
        <taxon>Endopterygota</taxon>
        <taxon>Lepidoptera</taxon>
        <taxon>Glossata</taxon>
        <taxon>Ditrysia</taxon>
        <taxon>Noctuoidea</taxon>
        <taxon>Noctuidae</taxon>
        <taxon>Noctuinae</taxon>
        <taxon>Hadenini</taxon>
        <taxon>Mythimna</taxon>
    </lineage>
</organism>
<accession>A0ACC2QS15</accession>
<evidence type="ECO:0000313" key="2">
    <source>
        <dbReference type="Proteomes" id="UP001231649"/>
    </source>
</evidence>
<reference evidence="1" key="1">
    <citation type="submission" date="2023-03" db="EMBL/GenBank/DDBJ databases">
        <title>Chromosome-level genomes of two armyworms, Mythimna separata and Mythimna loreyi, provide insights into the biosynthesis and reception of sex pheromones.</title>
        <authorList>
            <person name="Zhao H."/>
        </authorList>
    </citation>
    <scope>NUCLEOTIDE SEQUENCE</scope>
    <source>
        <strain evidence="1">BeijingLab</strain>
    </source>
</reference>
<protein>
    <submittedName>
        <fullName evidence="1">Uncharacterized protein</fullName>
    </submittedName>
</protein>
<dbReference type="EMBL" id="CM056790">
    <property type="protein sequence ID" value="KAJ8723447.1"/>
    <property type="molecule type" value="Genomic_DNA"/>
</dbReference>
<keyword evidence="2" id="KW-1185">Reference proteome</keyword>
<dbReference type="Proteomes" id="UP001231649">
    <property type="component" value="Chromosome 14"/>
</dbReference>
<name>A0ACC2QS15_9NEOP</name>
<evidence type="ECO:0000313" key="1">
    <source>
        <dbReference type="EMBL" id="KAJ8723447.1"/>
    </source>
</evidence>
<proteinExistence type="predicted"/>